<proteinExistence type="predicted"/>
<comment type="caution">
    <text evidence="1">The sequence shown here is derived from an EMBL/GenBank/DDBJ whole genome shotgun (WGS) entry which is preliminary data.</text>
</comment>
<sequence>MAAEKLTKARLVQITLIFIVLVSAFTWRTIEHREEISTKISCKKEQICQFKDLETDYSILFNQVSSSELKITLQIIKNKMENENQITKSIWLSSQGIKLERTHLSTSQELHLSIINLENKNAFIIETDTNKLITLILSN</sequence>
<dbReference type="OrthoDB" id="5917376at2"/>
<reference evidence="1 2" key="1">
    <citation type="journal article" date="2017" name="Elife">
        <title>Extensive horizontal gene transfer in cheese-associated bacteria.</title>
        <authorList>
            <person name="Bonham K.S."/>
            <person name="Wolfe B.E."/>
            <person name="Dutton R.J."/>
        </authorList>
    </citation>
    <scope>NUCLEOTIDE SEQUENCE [LARGE SCALE GENOMIC DNA]</scope>
    <source>
        <strain evidence="1 2">JB196</strain>
    </source>
</reference>
<dbReference type="AlphaFoldDB" id="A0A368LP26"/>
<keyword evidence="2" id="KW-1185">Reference proteome</keyword>
<protein>
    <submittedName>
        <fullName evidence="1">Uncharacterized protein</fullName>
    </submittedName>
</protein>
<evidence type="ECO:0000313" key="1">
    <source>
        <dbReference type="EMBL" id="RCS73243.1"/>
    </source>
</evidence>
<evidence type="ECO:0000313" key="2">
    <source>
        <dbReference type="Proteomes" id="UP000252479"/>
    </source>
</evidence>
<dbReference type="GeneID" id="303188502"/>
<accession>A0A368LP26</accession>
<name>A0A368LP26_9VIBR</name>
<dbReference type="Proteomes" id="UP000252479">
    <property type="component" value="Unassembled WGS sequence"/>
</dbReference>
<gene>
    <name evidence="1" type="ORF">CIK83_06195</name>
</gene>
<organism evidence="1 2">
    <name type="scientific">Vibrio casei</name>
    <dbReference type="NCBI Taxonomy" id="673372"/>
    <lineage>
        <taxon>Bacteria</taxon>
        <taxon>Pseudomonadati</taxon>
        <taxon>Pseudomonadota</taxon>
        <taxon>Gammaproteobacteria</taxon>
        <taxon>Vibrionales</taxon>
        <taxon>Vibrionaceae</taxon>
        <taxon>Vibrio</taxon>
    </lineage>
</organism>
<dbReference type="EMBL" id="QPGL01000001">
    <property type="protein sequence ID" value="RCS73243.1"/>
    <property type="molecule type" value="Genomic_DNA"/>
</dbReference>
<dbReference type="RefSeq" id="WP_086958429.1">
    <property type="nucleotide sequence ID" value="NZ_AP018680.1"/>
</dbReference>